<name>A0A060LXI5_9BACI</name>
<reference evidence="5 6" key="1">
    <citation type="journal article" date="2014" name="Gene">
        <title>A comparative genomic analysis of the alkalitolerant soil bacterium Bacillus lehensis G1.</title>
        <authorList>
            <person name="Noor Y.M."/>
            <person name="Samsulrizal N.H."/>
            <person name="Jema'on N.A."/>
            <person name="Low K.O."/>
            <person name="Ramli A.N."/>
            <person name="Alias N.I."/>
            <person name="Damis S.I."/>
            <person name="Fuzi S.F."/>
            <person name="Isa M.N."/>
            <person name="Murad A.M."/>
            <person name="Raih M.F."/>
            <person name="Bakar F.D."/>
            <person name="Najimudin N."/>
            <person name="Mahadi N.M."/>
            <person name="Illias R.M."/>
        </authorList>
    </citation>
    <scope>NUCLEOTIDE SEQUENCE [LARGE SCALE GENOMIC DNA]</scope>
    <source>
        <strain evidence="5 6">G1</strain>
    </source>
</reference>
<dbReference type="OrthoDB" id="162505at2"/>
<evidence type="ECO:0000313" key="6">
    <source>
        <dbReference type="Proteomes" id="UP000027142"/>
    </source>
</evidence>
<dbReference type="STRING" id="1246626.BleG1_3429"/>
<dbReference type="AlphaFoldDB" id="A0A060LXI5"/>
<dbReference type="EMBL" id="CP003923">
    <property type="protein sequence ID" value="AIC95976.1"/>
    <property type="molecule type" value="Genomic_DNA"/>
</dbReference>
<dbReference type="PANTHER" id="PTHR38445:SF10">
    <property type="entry name" value="GNTR-FAMILY TRANSCRIPTIONAL REGULATOR"/>
    <property type="match status" value="1"/>
</dbReference>
<dbReference type="Proteomes" id="UP000027142">
    <property type="component" value="Chromosome"/>
</dbReference>
<dbReference type="CDD" id="cd07377">
    <property type="entry name" value="WHTH_GntR"/>
    <property type="match status" value="1"/>
</dbReference>
<dbReference type="GO" id="GO:0003700">
    <property type="term" value="F:DNA-binding transcription factor activity"/>
    <property type="evidence" value="ECO:0007669"/>
    <property type="project" value="InterPro"/>
</dbReference>
<proteinExistence type="predicted"/>
<evidence type="ECO:0000256" key="2">
    <source>
        <dbReference type="ARBA" id="ARBA00023125"/>
    </source>
</evidence>
<evidence type="ECO:0000256" key="3">
    <source>
        <dbReference type="ARBA" id="ARBA00023163"/>
    </source>
</evidence>
<feature type="domain" description="HTH gntR-type" evidence="4">
    <location>
        <begin position="9"/>
        <end position="77"/>
    </location>
</feature>
<keyword evidence="3" id="KW-0804">Transcription</keyword>
<dbReference type="Gene3D" id="1.10.10.10">
    <property type="entry name" value="Winged helix-like DNA-binding domain superfamily/Winged helix DNA-binding domain"/>
    <property type="match status" value="1"/>
</dbReference>
<dbReference type="GO" id="GO:0003677">
    <property type="term" value="F:DNA binding"/>
    <property type="evidence" value="ECO:0007669"/>
    <property type="project" value="UniProtKB-KW"/>
</dbReference>
<organism evidence="5 6">
    <name type="scientific">Shouchella lehensis G1</name>
    <dbReference type="NCBI Taxonomy" id="1246626"/>
    <lineage>
        <taxon>Bacteria</taxon>
        <taxon>Bacillati</taxon>
        <taxon>Bacillota</taxon>
        <taxon>Bacilli</taxon>
        <taxon>Bacillales</taxon>
        <taxon>Bacillaceae</taxon>
        <taxon>Shouchella</taxon>
    </lineage>
</organism>
<dbReference type="PROSITE" id="PS50949">
    <property type="entry name" value="HTH_GNTR"/>
    <property type="match status" value="1"/>
</dbReference>
<dbReference type="PATRIC" id="fig|1246626.3.peg.3414"/>
<dbReference type="HOGENOM" id="CLU_017584_10_0_9"/>
<evidence type="ECO:0000256" key="1">
    <source>
        <dbReference type="ARBA" id="ARBA00023015"/>
    </source>
</evidence>
<keyword evidence="1" id="KW-0805">Transcription regulation</keyword>
<dbReference type="KEGG" id="ble:BleG1_3429"/>
<dbReference type="Pfam" id="PF00392">
    <property type="entry name" value="GntR"/>
    <property type="match status" value="1"/>
</dbReference>
<keyword evidence="6" id="KW-1185">Reference proteome</keyword>
<gene>
    <name evidence="5" type="ORF">BleG1_3429</name>
</gene>
<dbReference type="InterPro" id="IPR000524">
    <property type="entry name" value="Tscrpt_reg_HTH_GntR"/>
</dbReference>
<evidence type="ECO:0000313" key="5">
    <source>
        <dbReference type="EMBL" id="AIC95976.1"/>
    </source>
</evidence>
<dbReference type="PANTHER" id="PTHR38445">
    <property type="entry name" value="HTH-TYPE TRANSCRIPTIONAL REPRESSOR YTRA"/>
    <property type="match status" value="1"/>
</dbReference>
<dbReference type="InterPro" id="IPR036390">
    <property type="entry name" value="WH_DNA-bd_sf"/>
</dbReference>
<dbReference type="InterPro" id="IPR036388">
    <property type="entry name" value="WH-like_DNA-bd_sf"/>
</dbReference>
<sequence length="124" mass="14057">MVFSFSGDQPIFRQLTVRIANEIVSGALKEGDQIPSTNEFAKQLQINPATAAKGINLLVDQKILYKKRGIGMFVAEGARAKLIQERQESFKQNYIIPLLDEATQIDLSDEHIKQLIDNERSRRK</sequence>
<dbReference type="eggNOG" id="COG1725">
    <property type="taxonomic scope" value="Bacteria"/>
</dbReference>
<accession>A0A060LXI5</accession>
<dbReference type="SUPFAM" id="SSF46785">
    <property type="entry name" value="Winged helix' DNA-binding domain"/>
    <property type="match status" value="1"/>
</dbReference>
<dbReference type="RefSeq" id="WP_038483516.1">
    <property type="nucleotide sequence ID" value="NZ_CP003923.1"/>
</dbReference>
<keyword evidence="2" id="KW-0238">DNA-binding</keyword>
<evidence type="ECO:0000259" key="4">
    <source>
        <dbReference type="PROSITE" id="PS50949"/>
    </source>
</evidence>
<protein>
    <submittedName>
        <fullName evidence="5">HTH-type transcriptional repressor</fullName>
    </submittedName>
</protein>
<dbReference type="SMART" id="SM00345">
    <property type="entry name" value="HTH_GNTR"/>
    <property type="match status" value="1"/>
</dbReference>